<proteinExistence type="predicted"/>
<keyword evidence="3" id="KW-1185">Reference proteome</keyword>
<evidence type="ECO:0000256" key="1">
    <source>
        <dbReference type="SAM" id="MobiDB-lite"/>
    </source>
</evidence>
<evidence type="ECO:0000313" key="2">
    <source>
        <dbReference type="EnsemblPlants" id="OMERI09G00070.2"/>
    </source>
</evidence>
<dbReference type="SUPFAM" id="SSF50978">
    <property type="entry name" value="WD40 repeat-like"/>
    <property type="match status" value="1"/>
</dbReference>
<dbReference type="AlphaFoldDB" id="A0A0E0EPA0"/>
<name>A0A0E0EPA0_9ORYZ</name>
<sequence>MAMAEEDGDRFIEMVSAGTLYLSGEWERKYWSCSRGKDRYPYPVDYHAVRHFSGISYTMQIHQGPRGPLFQVTSTQGDSSTGPTPDIAWKNFHRKTAPKVRDWQRKRSFPQKIDGLFGFKNASVQRLLRELIVRSTGAVQLNLPHPVTSDADSPLSRKVEAEISDGNEVCMDKTGGPAKRSMRPSQEEGTAKRVHYQNISTSTYKCHNELDIVADEGSKEDATGPRCTSSSLEDMPCNSTHTLVDDNLGVAVSTSTCEGINIKTSQTYSHGQSLCEMVKDCCGNDDGMIDEPGLKSDDMKVVADSFEDDEQGWCDNKSKSMGARCHDDDACSKESLPYGNREDHDGHSECQMGIDDGTNTPDVVYDHERGQYVLSEALLACLEEEFGEKDNSCPANYNQIDVGRRQGEQHFEDPRSEINDDSSISVGVSDKSNLRSGLIDGYAQASAKSWTGNSRHGESLTNLLQSPVHSNAHNNSEKMGGKFDDTEFVDKFVAFDKYGMKRVNTVTVWPADVRTKTGKRNHPLEEQKECQTGCRNGNENAMVSIGCGSYVCGRVPPKDEDNACHEHASPDVNHLNGPLCRHKETSPRVSNLHLNLMGCYLHPIPVLSIVLNTKNNSSLLIYVLCGLLESCERFLYVYTIVPKDQQETAPYFVGYTPLLLSSLERSCTGNLLFERSGLQFTPDGQFLVLLGSIRMPYCRLKQIIHCSCSLCKLDQCEDNYLKIVSVDLGYVSLLTKLMAYGSLSCILICEPNYIVTVEDGRNLHIWMMAAGWRIISEEYVIPSSGNVGNSIIELRRMPKSSTLIVGHDGTGSFCLWDISKRTLLATFTAPGIIVFQIQPEDIILASVSDIERRLREITVTGVSRKADKESILSPGKDTAIWILISSASVAEYQSDLRAKEHNARWRLALLANKTVIMGTILDPRATAVDVCGNHGFAGTHGGLLYAWELSSGRKLAGGRVSCVAVDAKSGVVAVADDGCQLVLYSQNKVLSNARAEGNMFRIK</sequence>
<organism evidence="2">
    <name type="scientific">Oryza meridionalis</name>
    <dbReference type="NCBI Taxonomy" id="40149"/>
    <lineage>
        <taxon>Eukaryota</taxon>
        <taxon>Viridiplantae</taxon>
        <taxon>Streptophyta</taxon>
        <taxon>Embryophyta</taxon>
        <taxon>Tracheophyta</taxon>
        <taxon>Spermatophyta</taxon>
        <taxon>Magnoliopsida</taxon>
        <taxon>Liliopsida</taxon>
        <taxon>Poales</taxon>
        <taxon>Poaceae</taxon>
        <taxon>BOP clade</taxon>
        <taxon>Oryzoideae</taxon>
        <taxon>Oryzeae</taxon>
        <taxon>Oryzinae</taxon>
        <taxon>Oryza</taxon>
    </lineage>
</organism>
<dbReference type="InterPro" id="IPR015943">
    <property type="entry name" value="WD40/YVTN_repeat-like_dom_sf"/>
</dbReference>
<dbReference type="PANTHER" id="PTHR22715:SF1">
    <property type="entry name" value="DNA BINDING PROTEIN"/>
    <property type="match status" value="1"/>
</dbReference>
<feature type="region of interest" description="Disordered" evidence="1">
    <location>
        <begin position="168"/>
        <end position="191"/>
    </location>
</feature>
<reference evidence="2" key="1">
    <citation type="submission" date="2015-04" db="UniProtKB">
        <authorList>
            <consortium name="EnsemblPlants"/>
        </authorList>
    </citation>
    <scope>IDENTIFICATION</scope>
</reference>
<dbReference type="PANTHER" id="PTHR22715">
    <property type="entry name" value="TRANSFORMING GROWTH FACTOR BETA REGULATED GENE 1"/>
    <property type="match status" value="1"/>
</dbReference>
<feature type="region of interest" description="Disordered" evidence="1">
    <location>
        <begin position="407"/>
        <end position="426"/>
    </location>
</feature>
<dbReference type="InterPro" id="IPR003889">
    <property type="entry name" value="FYrich_C"/>
</dbReference>
<accession>A0A0E0EPA0</accession>
<dbReference type="EnsemblPlants" id="OMERI09G00070.2">
    <property type="protein sequence ID" value="OMERI09G00070.2"/>
    <property type="gene ID" value="OMERI09G00070"/>
</dbReference>
<dbReference type="InterPro" id="IPR040092">
    <property type="entry name" value="TBRG1"/>
</dbReference>
<feature type="compositionally biased region" description="Basic and acidic residues" evidence="1">
    <location>
        <begin position="407"/>
        <end position="418"/>
    </location>
</feature>
<dbReference type="Gene3D" id="3.30.160.360">
    <property type="match status" value="1"/>
</dbReference>
<dbReference type="InterPro" id="IPR036322">
    <property type="entry name" value="WD40_repeat_dom_sf"/>
</dbReference>
<dbReference type="Gene3D" id="2.130.10.10">
    <property type="entry name" value="YVTN repeat-like/Quinoprotein amine dehydrogenase"/>
    <property type="match status" value="1"/>
</dbReference>
<dbReference type="PROSITE" id="PS51543">
    <property type="entry name" value="FYRC"/>
    <property type="match status" value="1"/>
</dbReference>
<dbReference type="Proteomes" id="UP000008021">
    <property type="component" value="Chromosome 9"/>
</dbReference>
<dbReference type="GO" id="GO:0051726">
    <property type="term" value="P:regulation of cell cycle"/>
    <property type="evidence" value="ECO:0007669"/>
    <property type="project" value="TreeGrafter"/>
</dbReference>
<evidence type="ECO:0000313" key="3">
    <source>
        <dbReference type="Proteomes" id="UP000008021"/>
    </source>
</evidence>
<dbReference type="GO" id="GO:0005634">
    <property type="term" value="C:nucleus"/>
    <property type="evidence" value="ECO:0007669"/>
    <property type="project" value="InterPro"/>
</dbReference>
<protein>
    <submittedName>
        <fullName evidence="2">Uncharacterized protein</fullName>
    </submittedName>
</protein>
<reference evidence="2" key="2">
    <citation type="submission" date="2018-05" db="EMBL/GenBank/DDBJ databases">
        <title>OmerRS3 (Oryza meridionalis Reference Sequence Version 3).</title>
        <authorList>
            <person name="Zhang J."/>
            <person name="Kudrna D."/>
            <person name="Lee S."/>
            <person name="Talag J."/>
            <person name="Welchert J."/>
            <person name="Wing R.A."/>
        </authorList>
    </citation>
    <scope>NUCLEOTIDE SEQUENCE [LARGE SCALE GENOMIC DNA]</scope>
    <source>
        <strain evidence="2">cv. OR44</strain>
    </source>
</reference>
<dbReference type="Gramene" id="OMERI09G00070.2">
    <property type="protein sequence ID" value="OMERI09G00070.2"/>
    <property type="gene ID" value="OMERI09G00070"/>
</dbReference>